<dbReference type="EMBL" id="CP004121">
    <property type="protein sequence ID" value="AGF54240.1"/>
    <property type="molecule type" value="Genomic_DNA"/>
</dbReference>
<sequence>MGGKWKGNVMKKIFIAISIILIILTIGIYNNSQTVKLFENVDTESVDEISIAYIGGSFSTEDKSQISEIMNYLKRLKFSKCSNNNVPNTTPDASISLIGKNQGSLRAIKIYGNVVRVYPKENDDYIVDAHIYDDLEKLCKKYKNSK</sequence>
<protein>
    <submittedName>
        <fullName evidence="2">Uncharacterized protein</fullName>
    </submittedName>
</protein>
<organism evidence="2 3">
    <name type="scientific">Clostridium saccharoperbutylacetonicum N1-4(HMT)</name>
    <dbReference type="NCBI Taxonomy" id="931276"/>
    <lineage>
        <taxon>Bacteria</taxon>
        <taxon>Bacillati</taxon>
        <taxon>Bacillota</taxon>
        <taxon>Clostridia</taxon>
        <taxon>Eubacteriales</taxon>
        <taxon>Clostridiaceae</taxon>
        <taxon>Clostridium</taxon>
    </lineage>
</organism>
<dbReference type="AlphaFoldDB" id="M1LN87"/>
<dbReference type="OrthoDB" id="1935292at2"/>
<dbReference type="Proteomes" id="UP000011728">
    <property type="component" value="Chromosome"/>
</dbReference>
<reference evidence="2 3" key="1">
    <citation type="submission" date="2013-02" db="EMBL/GenBank/DDBJ databases">
        <title>Genome sequence of Clostridium saccharoperbutylacetonicum N1-4(HMT).</title>
        <authorList>
            <person name="Poehlein A."/>
            <person name="Daniel R."/>
        </authorList>
    </citation>
    <scope>NUCLEOTIDE SEQUENCE [LARGE SCALE GENOMIC DNA]</scope>
    <source>
        <strain evidence="3">N1-4(HMT)</strain>
    </source>
</reference>
<keyword evidence="1" id="KW-0812">Transmembrane</keyword>
<gene>
    <name evidence="2" type="ORF">Cspa_c04220</name>
</gene>
<name>M1LN87_9CLOT</name>
<dbReference type="eggNOG" id="ENOG5030GH4">
    <property type="taxonomic scope" value="Bacteria"/>
</dbReference>
<dbReference type="HOGENOM" id="CLU_155093_0_0_9"/>
<keyword evidence="3" id="KW-1185">Reference proteome</keyword>
<keyword evidence="1" id="KW-0472">Membrane</keyword>
<feature type="transmembrane region" description="Helical" evidence="1">
    <location>
        <begin position="12"/>
        <end position="29"/>
    </location>
</feature>
<dbReference type="KEGG" id="csr:Cspa_c04220"/>
<keyword evidence="1" id="KW-1133">Transmembrane helix</keyword>
<proteinExistence type="predicted"/>
<accession>M1LN87</accession>
<evidence type="ECO:0000313" key="3">
    <source>
        <dbReference type="Proteomes" id="UP000011728"/>
    </source>
</evidence>
<evidence type="ECO:0000256" key="1">
    <source>
        <dbReference type="SAM" id="Phobius"/>
    </source>
</evidence>
<evidence type="ECO:0000313" key="2">
    <source>
        <dbReference type="EMBL" id="AGF54240.1"/>
    </source>
</evidence>
<dbReference type="PATRIC" id="fig|931276.5.peg.405"/>